<dbReference type="InterPro" id="IPR017441">
    <property type="entry name" value="Protein_kinase_ATP_BS"/>
</dbReference>
<dbReference type="Pfam" id="PF07714">
    <property type="entry name" value="PK_Tyr_Ser-Thr"/>
    <property type="match status" value="1"/>
</dbReference>
<evidence type="ECO:0000256" key="5">
    <source>
        <dbReference type="ARBA" id="ARBA00022527"/>
    </source>
</evidence>
<evidence type="ECO:0000256" key="2">
    <source>
        <dbReference type="ARBA" id="ARBA00006529"/>
    </source>
</evidence>
<dbReference type="SUPFAM" id="SSF50044">
    <property type="entry name" value="SH3-domain"/>
    <property type="match status" value="1"/>
</dbReference>
<dbReference type="KEGG" id="caua:113093140"/>
<evidence type="ECO:0000256" key="3">
    <source>
        <dbReference type="ARBA" id="ARBA00012406"/>
    </source>
</evidence>
<dbReference type="GeneID" id="113093140"/>
<keyword evidence="19" id="KW-1185">Reference proteome</keyword>
<feature type="domain" description="SH3" evidence="17">
    <location>
        <begin position="27"/>
        <end position="91"/>
    </location>
</feature>
<evidence type="ECO:0000256" key="7">
    <source>
        <dbReference type="ARBA" id="ARBA00022737"/>
    </source>
</evidence>
<dbReference type="FunFam" id="1.10.510.10:FF:000076">
    <property type="entry name" value="Mitogen-activated protein kinase kinase kinase"/>
    <property type="match status" value="1"/>
</dbReference>
<comment type="catalytic activity">
    <reaction evidence="11">
        <text>L-threonyl-[protein] + ATP = O-phospho-L-threonyl-[protein] + ADP + H(+)</text>
        <dbReference type="Rhea" id="RHEA:46608"/>
        <dbReference type="Rhea" id="RHEA-COMP:11060"/>
        <dbReference type="Rhea" id="RHEA-COMP:11605"/>
        <dbReference type="ChEBI" id="CHEBI:15378"/>
        <dbReference type="ChEBI" id="CHEBI:30013"/>
        <dbReference type="ChEBI" id="CHEBI:30616"/>
        <dbReference type="ChEBI" id="CHEBI:61977"/>
        <dbReference type="ChEBI" id="CHEBI:456216"/>
        <dbReference type="EC" id="2.7.11.25"/>
    </reaction>
</comment>
<dbReference type="FunFam" id="2.30.30.40:FF:000079">
    <property type="entry name" value="Mitogen-activated protein kinase kinase kinase"/>
    <property type="match status" value="1"/>
</dbReference>
<evidence type="ECO:0000256" key="16">
    <source>
        <dbReference type="SAM" id="MobiDB-lite"/>
    </source>
</evidence>
<feature type="region of interest" description="Disordered" evidence="16">
    <location>
        <begin position="595"/>
        <end position="648"/>
    </location>
</feature>
<dbReference type="Gene3D" id="3.30.200.20">
    <property type="entry name" value="Phosphorylase Kinase, domain 1"/>
    <property type="match status" value="1"/>
</dbReference>
<dbReference type="Gene3D" id="2.30.30.40">
    <property type="entry name" value="SH3 Domains"/>
    <property type="match status" value="1"/>
</dbReference>
<dbReference type="Gene3D" id="1.10.510.10">
    <property type="entry name" value="Transferase(Phosphotransferase) domain 1"/>
    <property type="match status" value="1"/>
</dbReference>
<dbReference type="GO" id="GO:0005813">
    <property type="term" value="C:centrosome"/>
    <property type="evidence" value="ECO:0007669"/>
    <property type="project" value="TreeGrafter"/>
</dbReference>
<evidence type="ECO:0000256" key="6">
    <source>
        <dbReference type="ARBA" id="ARBA00022679"/>
    </source>
</evidence>
<evidence type="ECO:0000256" key="9">
    <source>
        <dbReference type="ARBA" id="ARBA00022777"/>
    </source>
</evidence>
<dbReference type="InterPro" id="IPR008271">
    <property type="entry name" value="Ser/Thr_kinase_AS"/>
</dbReference>
<evidence type="ECO:0000256" key="4">
    <source>
        <dbReference type="ARBA" id="ARBA00022443"/>
    </source>
</evidence>
<evidence type="ECO:0000256" key="11">
    <source>
        <dbReference type="ARBA" id="ARBA00047559"/>
    </source>
</evidence>
<feature type="domain" description="Protein kinase" evidence="18">
    <location>
        <begin position="119"/>
        <end position="381"/>
    </location>
</feature>
<feature type="coiled-coil region" evidence="15">
    <location>
        <begin position="398"/>
        <end position="434"/>
    </location>
</feature>
<dbReference type="SMART" id="SM00326">
    <property type="entry name" value="SH3"/>
    <property type="match status" value="1"/>
</dbReference>
<comment type="cofactor">
    <cofactor evidence="1">
        <name>Mg(2+)</name>
        <dbReference type="ChEBI" id="CHEBI:18420"/>
    </cofactor>
</comment>
<feature type="region of interest" description="Disordered" evidence="16">
    <location>
        <begin position="670"/>
        <end position="781"/>
    </location>
</feature>
<dbReference type="PROSITE" id="PS00108">
    <property type="entry name" value="PROTEIN_KINASE_ST"/>
    <property type="match status" value="1"/>
</dbReference>
<dbReference type="FunFam" id="3.30.200.20:FF:000085">
    <property type="entry name" value="Mitogen-activated protein kinase kinase kinase"/>
    <property type="match status" value="1"/>
</dbReference>
<dbReference type="InterPro" id="IPR036028">
    <property type="entry name" value="SH3-like_dom_sf"/>
</dbReference>
<evidence type="ECO:0000256" key="15">
    <source>
        <dbReference type="SAM" id="Coils"/>
    </source>
</evidence>
<dbReference type="GO" id="GO:0004706">
    <property type="term" value="F:JUN kinase kinase kinase activity"/>
    <property type="evidence" value="ECO:0007669"/>
    <property type="project" value="TreeGrafter"/>
</dbReference>
<evidence type="ECO:0000259" key="18">
    <source>
        <dbReference type="PROSITE" id="PS50011"/>
    </source>
</evidence>
<dbReference type="InterPro" id="IPR001245">
    <property type="entry name" value="Ser-Thr/Tyr_kinase_cat_dom"/>
</dbReference>
<dbReference type="SUPFAM" id="SSF56112">
    <property type="entry name" value="Protein kinase-like (PK-like)"/>
    <property type="match status" value="1"/>
</dbReference>
<feature type="region of interest" description="Disordered" evidence="16">
    <location>
        <begin position="557"/>
        <end position="577"/>
    </location>
</feature>
<keyword evidence="4 13" id="KW-0728">SH3 domain</keyword>
<feature type="compositionally biased region" description="Pro residues" evidence="16">
    <location>
        <begin position="732"/>
        <end position="743"/>
    </location>
</feature>
<dbReference type="AlphaFoldDB" id="A0A6P6P239"/>
<evidence type="ECO:0000256" key="13">
    <source>
        <dbReference type="PROSITE-ProRule" id="PRU00192"/>
    </source>
</evidence>
<protein>
    <recommendedName>
        <fullName evidence="3">mitogen-activated protein kinase kinase kinase</fullName>
        <ecNumber evidence="3">2.7.11.25</ecNumber>
    </recommendedName>
</protein>
<dbReference type="SMART" id="SM00220">
    <property type="entry name" value="S_TKc"/>
    <property type="match status" value="1"/>
</dbReference>
<comment type="similarity">
    <text evidence="2">Belongs to the protein kinase superfamily. STE Ser/Thr protein kinase family. MAP kinase kinase kinase subfamily.</text>
</comment>
<name>A0A6P6P239_CARAU</name>
<evidence type="ECO:0000313" key="19">
    <source>
        <dbReference type="Proteomes" id="UP000515129"/>
    </source>
</evidence>
<feature type="region of interest" description="Disordered" evidence="16">
    <location>
        <begin position="511"/>
        <end position="531"/>
    </location>
</feature>
<dbReference type="PROSITE" id="PS00107">
    <property type="entry name" value="PROTEIN_KINASE_ATP"/>
    <property type="match status" value="1"/>
</dbReference>
<evidence type="ECO:0000259" key="17">
    <source>
        <dbReference type="PROSITE" id="PS50002"/>
    </source>
</evidence>
<proteinExistence type="inferred from homology"/>
<dbReference type="GO" id="GO:0007017">
    <property type="term" value="P:microtubule-based process"/>
    <property type="evidence" value="ECO:0007669"/>
    <property type="project" value="TreeGrafter"/>
</dbReference>
<accession>A0A6P6P239</accession>
<keyword evidence="6" id="KW-0808">Transferase</keyword>
<evidence type="ECO:0000256" key="8">
    <source>
        <dbReference type="ARBA" id="ARBA00022741"/>
    </source>
</evidence>
<gene>
    <name evidence="20" type="primary">LOC113093140</name>
</gene>
<dbReference type="PRINTS" id="PR00109">
    <property type="entry name" value="TYRKINASE"/>
</dbReference>
<evidence type="ECO:0000256" key="10">
    <source>
        <dbReference type="ARBA" id="ARBA00022840"/>
    </source>
</evidence>
<evidence type="ECO:0000313" key="20">
    <source>
        <dbReference type="RefSeq" id="XP_026114774.1"/>
    </source>
</evidence>
<dbReference type="Proteomes" id="UP000515129">
    <property type="component" value="Unplaced"/>
</dbReference>
<keyword evidence="9" id="KW-0418">Kinase</keyword>
<dbReference type="GO" id="GO:0043065">
    <property type="term" value="P:positive regulation of apoptotic process"/>
    <property type="evidence" value="ECO:0007669"/>
    <property type="project" value="TreeGrafter"/>
</dbReference>
<evidence type="ECO:0000256" key="12">
    <source>
        <dbReference type="ARBA" id="ARBA00048329"/>
    </source>
</evidence>
<comment type="catalytic activity">
    <reaction evidence="12">
        <text>L-seryl-[protein] + ATP = O-phospho-L-seryl-[protein] + ADP + H(+)</text>
        <dbReference type="Rhea" id="RHEA:17989"/>
        <dbReference type="Rhea" id="RHEA-COMP:9863"/>
        <dbReference type="Rhea" id="RHEA-COMP:11604"/>
        <dbReference type="ChEBI" id="CHEBI:15378"/>
        <dbReference type="ChEBI" id="CHEBI:29999"/>
        <dbReference type="ChEBI" id="CHEBI:30616"/>
        <dbReference type="ChEBI" id="CHEBI:83421"/>
        <dbReference type="ChEBI" id="CHEBI:456216"/>
        <dbReference type="EC" id="2.7.11.25"/>
    </reaction>
</comment>
<keyword evidence="10 14" id="KW-0067">ATP-binding</keyword>
<organism evidence="19 20">
    <name type="scientific">Carassius auratus</name>
    <name type="common">Goldfish</name>
    <dbReference type="NCBI Taxonomy" id="7957"/>
    <lineage>
        <taxon>Eukaryota</taxon>
        <taxon>Metazoa</taxon>
        <taxon>Chordata</taxon>
        <taxon>Craniata</taxon>
        <taxon>Vertebrata</taxon>
        <taxon>Euteleostomi</taxon>
        <taxon>Actinopterygii</taxon>
        <taxon>Neopterygii</taxon>
        <taxon>Teleostei</taxon>
        <taxon>Ostariophysi</taxon>
        <taxon>Cypriniformes</taxon>
        <taxon>Cyprinidae</taxon>
        <taxon>Cyprininae</taxon>
        <taxon>Carassius</taxon>
    </lineage>
</organism>
<evidence type="ECO:0000256" key="14">
    <source>
        <dbReference type="PROSITE-ProRule" id="PRU10141"/>
    </source>
</evidence>
<dbReference type="InterPro" id="IPR011009">
    <property type="entry name" value="Kinase-like_dom_sf"/>
</dbReference>
<feature type="compositionally biased region" description="Basic and acidic residues" evidence="16">
    <location>
        <begin position="595"/>
        <end position="605"/>
    </location>
</feature>
<keyword evidence="8 14" id="KW-0547">Nucleotide-binding</keyword>
<feature type="binding site" evidence="14">
    <location>
        <position position="146"/>
    </location>
    <ligand>
        <name>ATP</name>
        <dbReference type="ChEBI" id="CHEBI:30616"/>
    </ligand>
</feature>
<feature type="region of interest" description="Disordered" evidence="16">
    <location>
        <begin position="949"/>
        <end position="988"/>
    </location>
</feature>
<dbReference type="InterPro" id="IPR000719">
    <property type="entry name" value="Prot_kinase_dom"/>
</dbReference>
<dbReference type="PROSITE" id="PS50002">
    <property type="entry name" value="SH3"/>
    <property type="match status" value="1"/>
</dbReference>
<dbReference type="InterPro" id="IPR051681">
    <property type="entry name" value="Ser/Thr_Kinases-Pseudokinases"/>
</dbReference>
<dbReference type="PANTHER" id="PTHR44329">
    <property type="entry name" value="SERINE/THREONINE-PROTEIN KINASE TNNI3K-RELATED"/>
    <property type="match status" value="1"/>
</dbReference>
<keyword evidence="7" id="KW-0677">Repeat</keyword>
<dbReference type="PROSITE" id="PS50011">
    <property type="entry name" value="PROTEIN_KINASE_DOM"/>
    <property type="match status" value="1"/>
</dbReference>
<reference evidence="20" key="1">
    <citation type="submission" date="2025-08" db="UniProtKB">
        <authorList>
            <consortium name="RefSeq"/>
        </authorList>
    </citation>
    <scope>IDENTIFICATION</scope>
    <source>
        <strain evidence="20">Wakin</strain>
        <tissue evidence="20">Muscle</tissue>
    </source>
</reference>
<evidence type="ECO:0000256" key="1">
    <source>
        <dbReference type="ARBA" id="ARBA00001946"/>
    </source>
</evidence>
<dbReference type="GO" id="GO:0005524">
    <property type="term" value="F:ATP binding"/>
    <property type="evidence" value="ECO:0007669"/>
    <property type="project" value="UniProtKB-UniRule"/>
</dbReference>
<dbReference type="PANTHER" id="PTHR44329:SF46">
    <property type="entry name" value="MITOGEN-ACTIVATED PROTEIN KINASE KINASE KINASE 11"/>
    <property type="match status" value="1"/>
</dbReference>
<dbReference type="InterPro" id="IPR035779">
    <property type="entry name" value="MLK1-3_SH3"/>
</dbReference>
<dbReference type="OrthoDB" id="339325at2759"/>
<dbReference type="PRINTS" id="PR00452">
    <property type="entry name" value="SH3DOMAIN"/>
</dbReference>
<dbReference type="EC" id="2.7.11.25" evidence="3"/>
<dbReference type="Pfam" id="PF07653">
    <property type="entry name" value="SH3_2"/>
    <property type="match status" value="1"/>
</dbReference>
<dbReference type="InterPro" id="IPR001452">
    <property type="entry name" value="SH3_domain"/>
</dbReference>
<keyword evidence="15" id="KW-0175">Coiled coil</keyword>
<dbReference type="RefSeq" id="XP_026114774.1">
    <property type="nucleotide sequence ID" value="XM_026258989.1"/>
</dbReference>
<sequence length="988" mass="110014">MEPLKNIFSRGPVSAWKSLDQTQKGNFTNPVWTALFDYEASGKDELTLRKGDLVEVLSLDSEISGDEGWWAGKVNNKVGIFPSNYVSFKPSGYGELQGSGLGPAVVSELEPDTVDFSELSLEEVIGVGGFGKVYRGTWKGELVAVKAARQDPDEDISVTAQNVQNEARLFAMLKHPNIIALIGVCLQEPNLCLVMEYASGGPLSRALAGRRIPPHVLVNWAVQIARGMQYLHNEAIVPVIHRDLKSNNILLAEPVEQDSIEGKTLKITDFGLAREWHKTTKMSTAGTYAWMAPEVIKSSTFSKGSDVWSYGVLLWELLTGEVPYRGIDGLAVAYGVAVNKLTLPIPSTCPEPFTQLMSECWDQDPHRRPSFSSILQQLMALEEQVMHEMPQDSFHSLQEDWKLEIQDMFDELRAKEKELRCREEELKRAALEQKSHEEFLRQREQQLAQWEQDVFERELSLLIMHLNQNQKPNVKKRKGTFKKHKLKGKNGEKISMPQDFIHKITVQASPCLEKRRNSPDMGSPSIGPRFRAIQLGPSESKWSSVWPLESLPLKQTNGERKFTPHLSPKSPKSPKILRLSTQENSLSMRAKLLEVDSNEDSRADFEEYIPITPEPSHNEGSESEEGGLSPCSSPKPDQSGPVSLGKSTHRALLSSAALLASVALGHCLEPQLPPTPPPRVSSRTQLSTLELEPEPEPEPDRSPGPEVVGDLITFSTDSLPRGFLDSLKPPEIKPLPLTPPPPNPRDRERPGRRTAPHWSAHANGDAEVPQQSGERRRRSSYGLNSSQLILDLPLCQDTFEAEDKSLLPFALYPDPRLWSPKTRRLEVNIIPRPRPSPNRPRIDPWSFVSAGVTDRAAAKRVISSPTSPRLAYQPSPTNPFTNCDPFPSPDCDPFNLRVDPSMNSDHASTFDPFSAPFPTSRSAPCSTNGSPNLSLRVAPLNPADSPLLDLSWMGVSRPLDGPKERVHPHRSLGLSPFRSPEPLRDDRF</sequence>
<keyword evidence="5" id="KW-0723">Serine/threonine-protein kinase</keyword>
<dbReference type="CDD" id="cd12059">
    <property type="entry name" value="SH3_MLK1-3"/>
    <property type="match status" value="1"/>
</dbReference>